<evidence type="ECO:0000313" key="9">
    <source>
        <dbReference type="EMBL" id="MCL1634156.1"/>
    </source>
</evidence>
<evidence type="ECO:0000313" key="10">
    <source>
        <dbReference type="Proteomes" id="UP001431217"/>
    </source>
</evidence>
<feature type="compositionally biased region" description="Basic and acidic residues" evidence="7">
    <location>
        <begin position="355"/>
        <end position="370"/>
    </location>
</feature>
<feature type="compositionally biased region" description="Gly residues" evidence="7">
    <location>
        <begin position="8"/>
        <end position="28"/>
    </location>
</feature>
<evidence type="ECO:0000256" key="1">
    <source>
        <dbReference type="ARBA" id="ARBA00004167"/>
    </source>
</evidence>
<dbReference type="Gene3D" id="3.30.479.30">
    <property type="entry name" value="Band 7 domain"/>
    <property type="match status" value="1"/>
</dbReference>
<dbReference type="GO" id="GO:0006508">
    <property type="term" value="P:proteolysis"/>
    <property type="evidence" value="ECO:0007669"/>
    <property type="project" value="UniProtKB-KW"/>
</dbReference>
<dbReference type="InterPro" id="IPR010201">
    <property type="entry name" value="HflK"/>
</dbReference>
<dbReference type="NCBIfam" id="TIGR01933">
    <property type="entry name" value="hflK"/>
    <property type="match status" value="1"/>
</dbReference>
<evidence type="ECO:0000256" key="5">
    <source>
        <dbReference type="ARBA" id="ARBA00023136"/>
    </source>
</evidence>
<accession>A0ABT0MH00</accession>
<dbReference type="InterPro" id="IPR036013">
    <property type="entry name" value="Band_7/SPFH_dom_sf"/>
</dbReference>
<keyword evidence="3 6" id="KW-0812">Transmembrane</keyword>
<evidence type="ECO:0000256" key="4">
    <source>
        <dbReference type="ARBA" id="ARBA00022989"/>
    </source>
</evidence>
<evidence type="ECO:0000256" key="7">
    <source>
        <dbReference type="SAM" id="MobiDB-lite"/>
    </source>
</evidence>
<dbReference type="PRINTS" id="PR00721">
    <property type="entry name" value="STOMATIN"/>
</dbReference>
<dbReference type="Pfam" id="PF01145">
    <property type="entry name" value="Band_7"/>
    <property type="match status" value="1"/>
</dbReference>
<dbReference type="InterPro" id="IPR050710">
    <property type="entry name" value="Band7/mec-2_domain"/>
</dbReference>
<dbReference type="SMART" id="SM00244">
    <property type="entry name" value="PHB"/>
    <property type="match status" value="1"/>
</dbReference>
<gene>
    <name evidence="9" type="primary">hflK</name>
    <name evidence="9" type="ORF">M2650_05855</name>
</gene>
<dbReference type="Proteomes" id="UP001431217">
    <property type="component" value="Unassembled WGS sequence"/>
</dbReference>
<feature type="region of interest" description="Disordered" evidence="7">
    <location>
        <begin position="347"/>
        <end position="370"/>
    </location>
</feature>
<keyword evidence="9" id="KW-0645">Protease</keyword>
<dbReference type="GO" id="GO:0008233">
    <property type="term" value="F:peptidase activity"/>
    <property type="evidence" value="ECO:0007669"/>
    <property type="project" value="UniProtKB-KW"/>
</dbReference>
<dbReference type="PANTHER" id="PTHR43327:SF2">
    <property type="entry name" value="MODULATOR OF FTSH PROTEASE HFLK"/>
    <property type="match status" value="1"/>
</dbReference>
<proteinExistence type="inferred from homology"/>
<dbReference type="PANTHER" id="PTHR43327">
    <property type="entry name" value="STOMATIN-LIKE PROTEIN 2, MITOCHONDRIAL"/>
    <property type="match status" value="1"/>
</dbReference>
<feature type="domain" description="Band 7" evidence="8">
    <location>
        <begin position="66"/>
        <end position="226"/>
    </location>
</feature>
<name>A0ABT0MH00_9GAMM</name>
<organism evidence="9 10">
    <name type="scientific">Luteimonas galliterrae</name>
    <dbReference type="NCBI Taxonomy" id="2940486"/>
    <lineage>
        <taxon>Bacteria</taxon>
        <taxon>Pseudomonadati</taxon>
        <taxon>Pseudomonadota</taxon>
        <taxon>Gammaproteobacteria</taxon>
        <taxon>Lysobacterales</taxon>
        <taxon>Lysobacteraceae</taxon>
        <taxon>Luteimonas</taxon>
    </lineage>
</organism>
<comment type="function">
    <text evidence="6">HflC and HflK could encode or regulate a protease.</text>
</comment>
<keyword evidence="9" id="KW-0378">Hydrolase</keyword>
<dbReference type="InterPro" id="IPR001107">
    <property type="entry name" value="Band_7"/>
</dbReference>
<keyword evidence="5 6" id="KW-0472">Membrane</keyword>
<feature type="region of interest" description="Disordered" evidence="7">
    <location>
        <begin position="1"/>
        <end position="28"/>
    </location>
</feature>
<evidence type="ECO:0000256" key="6">
    <source>
        <dbReference type="RuleBase" id="RU364113"/>
    </source>
</evidence>
<comment type="subcellular location">
    <subcellularLocation>
        <location evidence="1">Membrane</location>
        <topology evidence="1">Single-pass membrane protein</topology>
    </subcellularLocation>
</comment>
<reference evidence="9 10" key="1">
    <citation type="submission" date="2022-05" db="EMBL/GenBank/DDBJ databases">
        <title>Luteimonas sp. SX5, whole genome shotgun sequencing project.</title>
        <authorList>
            <person name="Zhao G."/>
            <person name="Shen L."/>
        </authorList>
    </citation>
    <scope>NUCLEOTIDE SEQUENCE [LARGE SCALE GENOMIC DNA]</scope>
    <source>
        <strain evidence="9 10">SX5</strain>
    </source>
</reference>
<comment type="similarity">
    <text evidence="2 6">Belongs to the band 7/mec-2 family. HflK subfamily.</text>
</comment>
<dbReference type="CDD" id="cd03404">
    <property type="entry name" value="SPFH_HflK"/>
    <property type="match status" value="1"/>
</dbReference>
<evidence type="ECO:0000256" key="3">
    <source>
        <dbReference type="ARBA" id="ARBA00022692"/>
    </source>
</evidence>
<dbReference type="RefSeq" id="WP_249472412.1">
    <property type="nucleotide sequence ID" value="NZ_JAMBEP010000001.1"/>
</dbReference>
<keyword evidence="10" id="KW-1185">Reference proteome</keyword>
<dbReference type="SUPFAM" id="SSF117892">
    <property type="entry name" value="Band 7/SPFH domain"/>
    <property type="match status" value="1"/>
</dbReference>
<keyword evidence="4 6" id="KW-1133">Transmembrane helix</keyword>
<comment type="caution">
    <text evidence="9">The sequence shown here is derived from an EMBL/GenBank/DDBJ whole genome shotgun (WGS) entry which is preliminary data.</text>
</comment>
<feature type="transmembrane region" description="Helical" evidence="6">
    <location>
        <begin position="51"/>
        <end position="71"/>
    </location>
</feature>
<evidence type="ECO:0000259" key="8">
    <source>
        <dbReference type="SMART" id="SM00244"/>
    </source>
</evidence>
<sequence>MAWNIPGSGSGKNGRGGQGSSGRGGGGGNPVDAILGTLRNMFGGGGGGGGALRWIGIVAVLWLAFSSFVLITEQQRGVVLRFGHFARVMQPGPNFKLPWPIESVAKVNATQINNFNQTLPVLTRDENIVNVEVNVQYRITDPVLYLFGTRQAVDVLEQASLSAVREQVGRSDLDTVLSARPALATAARTRLQGMLDAYQTGLAVTGMSLPNARPPEEVKPAFDDVNSAQQDKDRRVSEARAYAAKVVPEARGEAQRVLTTAEGYKTAAVARARGDADRFTLLVDQYKAAPEVTRKRLWLDTVQQVLADNRKVIGGDGRQLIYVPMGAQPQNNASSLPLMAPDIVAPSVDAALNEPRPERSGRPGREEPTR</sequence>
<comment type="subunit">
    <text evidence="6">HflC and HflK may interact to form a multimeric complex.</text>
</comment>
<evidence type="ECO:0000256" key="2">
    <source>
        <dbReference type="ARBA" id="ARBA00006971"/>
    </source>
</evidence>
<dbReference type="EMBL" id="JAMBEP010000001">
    <property type="protein sequence ID" value="MCL1634156.1"/>
    <property type="molecule type" value="Genomic_DNA"/>
</dbReference>
<protein>
    <recommendedName>
        <fullName evidence="6">Protein HflK</fullName>
    </recommendedName>
</protein>
<dbReference type="InterPro" id="IPR001972">
    <property type="entry name" value="Stomatin_HflK_fam"/>
</dbReference>